<dbReference type="AlphaFoldDB" id="A0A7J0DER0"/>
<gene>
    <name evidence="1" type="ORF">Acr_00g0030260</name>
</gene>
<sequence length="185" mass="20701">MVKYVGSLDLTMSQVASICLTGGEEGTSIHLGMVLELKASVFKDPVVAGKLAQTFLLLADKKMARKIELDQRDKESSDLTMEKFEKKVVELKGKENLAKNLAVDEFKASKECKEAVEEETFLYFDEGFNLCKKYFSLRFPNLDIDDMEINPDLAKGDKDAKVDKGGTIMKDVTISIDRSLPDVEF</sequence>
<organism evidence="1 2">
    <name type="scientific">Actinidia rufa</name>
    <dbReference type="NCBI Taxonomy" id="165716"/>
    <lineage>
        <taxon>Eukaryota</taxon>
        <taxon>Viridiplantae</taxon>
        <taxon>Streptophyta</taxon>
        <taxon>Embryophyta</taxon>
        <taxon>Tracheophyta</taxon>
        <taxon>Spermatophyta</taxon>
        <taxon>Magnoliopsida</taxon>
        <taxon>eudicotyledons</taxon>
        <taxon>Gunneridae</taxon>
        <taxon>Pentapetalae</taxon>
        <taxon>asterids</taxon>
        <taxon>Ericales</taxon>
        <taxon>Actinidiaceae</taxon>
        <taxon>Actinidia</taxon>
    </lineage>
</organism>
<protein>
    <submittedName>
        <fullName evidence="1">Uncharacterized protein</fullName>
    </submittedName>
</protein>
<evidence type="ECO:0000313" key="2">
    <source>
        <dbReference type="Proteomes" id="UP000585474"/>
    </source>
</evidence>
<dbReference type="Proteomes" id="UP000585474">
    <property type="component" value="Unassembled WGS sequence"/>
</dbReference>
<comment type="caution">
    <text evidence="1">The sequence shown here is derived from an EMBL/GenBank/DDBJ whole genome shotgun (WGS) entry which is preliminary data.</text>
</comment>
<accession>A0A7J0DER0</accession>
<reference evidence="2" key="1">
    <citation type="submission" date="2019-07" db="EMBL/GenBank/DDBJ databases">
        <title>De Novo Assembly of kiwifruit Actinidia rufa.</title>
        <authorList>
            <person name="Sugita-Konishi S."/>
            <person name="Sato K."/>
            <person name="Mori E."/>
            <person name="Abe Y."/>
            <person name="Kisaki G."/>
            <person name="Hamano K."/>
            <person name="Suezawa K."/>
            <person name="Otani M."/>
            <person name="Fukuda T."/>
            <person name="Manabe T."/>
            <person name="Gomi K."/>
            <person name="Tabuchi M."/>
            <person name="Akimitsu K."/>
            <person name="Kataoka I."/>
        </authorList>
    </citation>
    <scope>NUCLEOTIDE SEQUENCE [LARGE SCALE GENOMIC DNA]</scope>
    <source>
        <strain evidence="2">cv. Fuchu</strain>
    </source>
</reference>
<name>A0A7J0DER0_9ERIC</name>
<evidence type="ECO:0000313" key="1">
    <source>
        <dbReference type="EMBL" id="GFS33729.1"/>
    </source>
</evidence>
<proteinExistence type="predicted"/>
<dbReference type="EMBL" id="BJWL01000195">
    <property type="protein sequence ID" value="GFS33729.1"/>
    <property type="molecule type" value="Genomic_DNA"/>
</dbReference>
<keyword evidence="2" id="KW-1185">Reference proteome</keyword>